<feature type="compositionally biased region" description="Polar residues" evidence="1">
    <location>
        <begin position="90"/>
        <end position="102"/>
    </location>
</feature>
<evidence type="ECO:0000256" key="2">
    <source>
        <dbReference type="SAM" id="Phobius"/>
    </source>
</evidence>
<feature type="region of interest" description="Disordered" evidence="1">
    <location>
        <begin position="88"/>
        <end position="109"/>
    </location>
</feature>
<keyword evidence="2" id="KW-0472">Membrane</keyword>
<dbReference type="Proteomes" id="UP001283341">
    <property type="component" value="Unassembled WGS sequence"/>
</dbReference>
<comment type="caution">
    <text evidence="3">The sequence shown here is derived from an EMBL/GenBank/DDBJ whole genome shotgun (WGS) entry which is preliminary data.</text>
</comment>
<proteinExistence type="predicted"/>
<name>A0AAE0M813_9PEZI</name>
<dbReference type="EMBL" id="JAUEDM010000003">
    <property type="protein sequence ID" value="KAK3322921.1"/>
    <property type="molecule type" value="Genomic_DNA"/>
</dbReference>
<reference evidence="3" key="1">
    <citation type="journal article" date="2023" name="Mol. Phylogenet. Evol.">
        <title>Genome-scale phylogeny and comparative genomics of the fungal order Sordariales.</title>
        <authorList>
            <person name="Hensen N."/>
            <person name="Bonometti L."/>
            <person name="Westerberg I."/>
            <person name="Brannstrom I.O."/>
            <person name="Guillou S."/>
            <person name="Cros-Aarteil S."/>
            <person name="Calhoun S."/>
            <person name="Haridas S."/>
            <person name="Kuo A."/>
            <person name="Mondo S."/>
            <person name="Pangilinan J."/>
            <person name="Riley R."/>
            <person name="LaButti K."/>
            <person name="Andreopoulos B."/>
            <person name="Lipzen A."/>
            <person name="Chen C."/>
            <person name="Yan M."/>
            <person name="Daum C."/>
            <person name="Ng V."/>
            <person name="Clum A."/>
            <person name="Steindorff A."/>
            <person name="Ohm R.A."/>
            <person name="Martin F."/>
            <person name="Silar P."/>
            <person name="Natvig D.O."/>
            <person name="Lalanne C."/>
            <person name="Gautier V."/>
            <person name="Ament-Velasquez S.L."/>
            <person name="Kruys A."/>
            <person name="Hutchinson M.I."/>
            <person name="Powell A.J."/>
            <person name="Barry K."/>
            <person name="Miller A.N."/>
            <person name="Grigoriev I.V."/>
            <person name="Debuchy R."/>
            <person name="Gladieux P."/>
            <person name="Hiltunen Thoren M."/>
            <person name="Johannesson H."/>
        </authorList>
    </citation>
    <scope>NUCLEOTIDE SEQUENCE</scope>
    <source>
        <strain evidence="3">CBS 118394</strain>
    </source>
</reference>
<sequence>MASLAPEENPPLPTFCGEAFEPDPDIAGIGVVASFIITDSLVMLLVSIQLARDYPSCLITIKFTDAEGKKIRFSDETAIPEIISKPAIHPQNNNADKANDNGSDTEELLSDQPSTLKLDPFRLADTQFAIGIAICVAALLKEDITEAHYMICVEMGWLA</sequence>
<keyword evidence="2" id="KW-1133">Transmembrane helix</keyword>
<reference evidence="3" key="2">
    <citation type="submission" date="2023-06" db="EMBL/GenBank/DDBJ databases">
        <authorList>
            <consortium name="Lawrence Berkeley National Laboratory"/>
            <person name="Haridas S."/>
            <person name="Hensen N."/>
            <person name="Bonometti L."/>
            <person name="Westerberg I."/>
            <person name="Brannstrom I.O."/>
            <person name="Guillou S."/>
            <person name="Cros-Aarteil S."/>
            <person name="Calhoun S."/>
            <person name="Kuo A."/>
            <person name="Mondo S."/>
            <person name="Pangilinan J."/>
            <person name="Riley R."/>
            <person name="Labutti K."/>
            <person name="Andreopoulos B."/>
            <person name="Lipzen A."/>
            <person name="Chen C."/>
            <person name="Yanf M."/>
            <person name="Daum C."/>
            <person name="Ng V."/>
            <person name="Clum A."/>
            <person name="Steindorff A."/>
            <person name="Ohm R."/>
            <person name="Martin F."/>
            <person name="Silar P."/>
            <person name="Natvig D."/>
            <person name="Lalanne C."/>
            <person name="Gautier V."/>
            <person name="Ament-Velasquez S.L."/>
            <person name="Kruys A."/>
            <person name="Hutchinson M.I."/>
            <person name="Powell A.J."/>
            <person name="Barry K."/>
            <person name="Miller A.N."/>
            <person name="Grigoriev I.V."/>
            <person name="Debuchy R."/>
            <person name="Gladieux P."/>
            <person name="Thoren M.H."/>
            <person name="Johannesson H."/>
        </authorList>
    </citation>
    <scope>NUCLEOTIDE SEQUENCE</scope>
    <source>
        <strain evidence="3">CBS 118394</strain>
    </source>
</reference>
<feature type="transmembrane region" description="Helical" evidence="2">
    <location>
        <begin position="26"/>
        <end position="46"/>
    </location>
</feature>
<dbReference type="AlphaFoldDB" id="A0AAE0M813"/>
<evidence type="ECO:0000313" key="4">
    <source>
        <dbReference type="Proteomes" id="UP001283341"/>
    </source>
</evidence>
<evidence type="ECO:0000256" key="1">
    <source>
        <dbReference type="SAM" id="MobiDB-lite"/>
    </source>
</evidence>
<gene>
    <name evidence="3" type="ORF">B0H66DRAFT_532240</name>
</gene>
<evidence type="ECO:0000313" key="3">
    <source>
        <dbReference type="EMBL" id="KAK3322921.1"/>
    </source>
</evidence>
<organism evidence="3 4">
    <name type="scientific">Apodospora peruviana</name>
    <dbReference type="NCBI Taxonomy" id="516989"/>
    <lineage>
        <taxon>Eukaryota</taxon>
        <taxon>Fungi</taxon>
        <taxon>Dikarya</taxon>
        <taxon>Ascomycota</taxon>
        <taxon>Pezizomycotina</taxon>
        <taxon>Sordariomycetes</taxon>
        <taxon>Sordariomycetidae</taxon>
        <taxon>Sordariales</taxon>
        <taxon>Lasiosphaeriaceae</taxon>
        <taxon>Apodospora</taxon>
    </lineage>
</organism>
<keyword evidence="4" id="KW-1185">Reference proteome</keyword>
<keyword evidence="2" id="KW-0812">Transmembrane</keyword>
<protein>
    <submittedName>
        <fullName evidence="3">Uncharacterized protein</fullName>
    </submittedName>
</protein>
<accession>A0AAE0M813</accession>